<feature type="domain" description="CAP-associated" evidence="1">
    <location>
        <begin position="62"/>
        <end position="202"/>
    </location>
</feature>
<proteinExistence type="predicted"/>
<name>A0A430A174_9ENTE</name>
<dbReference type="AlphaFoldDB" id="A0A430A174"/>
<dbReference type="EMBL" id="NGJS01000002">
    <property type="protein sequence ID" value="RSU00148.1"/>
    <property type="molecule type" value="Genomic_DNA"/>
</dbReference>
<dbReference type="OrthoDB" id="9783944at2"/>
<dbReference type="Gene3D" id="3.40.33.10">
    <property type="entry name" value="CAP"/>
    <property type="match status" value="1"/>
</dbReference>
<sequence>MKRFWQFVICFSIVIVVVYMKPVLASRNTPPVKNKLDVIEESYKPANMLHNELNASGMALEIGTPEADWLKEHPNPTKTYQSAFDIKWLVYGSSLTDFYQVGISKGKVSNIFILGNHLDTDPFRIDMNLADLSEITTIFSTFKINFDNKIYRMELTEDDMNYRPLVSFNNGTFAMLHLNQTTGQLISIRYLDKETLLKLAPYPFDGINKYEPQLSDAIDWKVINEDNRQQTLQLLNLLRSRDHRLQYTFDEHLQSETTKSLDSFLEKPESVLDDEQNLIWADYQTKLSQSDIINFNEDMMNRLIKEAGFNKKNTHGLYYQPATDIPFMVSSLYGSRSYHEELLHTKDKYIGISFQKNSMLMFFSKQTPVETVKTEESSE</sequence>
<evidence type="ECO:0000313" key="3">
    <source>
        <dbReference type="Proteomes" id="UP000287857"/>
    </source>
</evidence>
<gene>
    <name evidence="2" type="ORF">CBF37_02285</name>
</gene>
<comment type="caution">
    <text evidence="2">The sequence shown here is derived from an EMBL/GenBank/DDBJ whole genome shotgun (WGS) entry which is preliminary data.</text>
</comment>
<protein>
    <recommendedName>
        <fullName evidence="1">CAP-associated domain-containing protein</fullName>
    </recommendedName>
</protein>
<keyword evidence="3" id="KW-1185">Reference proteome</keyword>
<organism evidence="2 3">
    <name type="scientific">Vagococcus vulneris</name>
    <dbReference type="NCBI Taxonomy" id="1977869"/>
    <lineage>
        <taxon>Bacteria</taxon>
        <taxon>Bacillati</taxon>
        <taxon>Bacillota</taxon>
        <taxon>Bacilli</taxon>
        <taxon>Lactobacillales</taxon>
        <taxon>Enterococcaceae</taxon>
        <taxon>Vagococcus</taxon>
    </lineage>
</organism>
<dbReference type="RefSeq" id="WP_125983100.1">
    <property type="nucleotide sequence ID" value="NZ_NGJS01000002.1"/>
</dbReference>
<dbReference type="Proteomes" id="UP000287857">
    <property type="component" value="Unassembled WGS sequence"/>
</dbReference>
<evidence type="ECO:0000313" key="2">
    <source>
        <dbReference type="EMBL" id="RSU00148.1"/>
    </source>
</evidence>
<dbReference type="Pfam" id="PF14504">
    <property type="entry name" value="CAP_assoc_N"/>
    <property type="match status" value="1"/>
</dbReference>
<dbReference type="InterPro" id="IPR035940">
    <property type="entry name" value="CAP_sf"/>
</dbReference>
<dbReference type="InterPro" id="IPR029410">
    <property type="entry name" value="CAP_assoc"/>
</dbReference>
<evidence type="ECO:0000259" key="1">
    <source>
        <dbReference type="Pfam" id="PF14504"/>
    </source>
</evidence>
<reference evidence="2 3" key="1">
    <citation type="submission" date="2017-05" db="EMBL/GenBank/DDBJ databases">
        <title>Vagococcus spp. assemblies.</title>
        <authorList>
            <person name="Gulvik C.A."/>
        </authorList>
    </citation>
    <scope>NUCLEOTIDE SEQUENCE [LARGE SCALE GENOMIC DNA]</scope>
    <source>
        <strain evidence="2 3">SS1995</strain>
    </source>
</reference>
<accession>A0A430A174</accession>